<dbReference type="RefSeq" id="WP_143478283.1">
    <property type="nucleotide sequence ID" value="NZ_SLZT01000028.1"/>
</dbReference>
<evidence type="ECO:0000313" key="2">
    <source>
        <dbReference type="Proteomes" id="UP000192907"/>
    </source>
</evidence>
<keyword evidence="2" id="KW-1185">Reference proteome</keyword>
<dbReference type="Proteomes" id="UP000192907">
    <property type="component" value="Unassembled WGS sequence"/>
</dbReference>
<dbReference type="AlphaFoldDB" id="A0A1Y6CTR6"/>
<proteinExistence type="predicted"/>
<evidence type="ECO:0008006" key="3">
    <source>
        <dbReference type="Google" id="ProtNLM"/>
    </source>
</evidence>
<dbReference type="SUPFAM" id="SSF52058">
    <property type="entry name" value="L domain-like"/>
    <property type="match status" value="1"/>
</dbReference>
<dbReference type="InterPro" id="IPR001611">
    <property type="entry name" value="Leu-rich_rpt"/>
</dbReference>
<organism evidence="1 2">
    <name type="scientific">Pseudobacteriovorax antillogorgiicola</name>
    <dbReference type="NCBI Taxonomy" id="1513793"/>
    <lineage>
        <taxon>Bacteria</taxon>
        <taxon>Pseudomonadati</taxon>
        <taxon>Bdellovibrionota</taxon>
        <taxon>Oligoflexia</taxon>
        <taxon>Oligoflexales</taxon>
        <taxon>Pseudobacteriovoracaceae</taxon>
        <taxon>Pseudobacteriovorax</taxon>
    </lineage>
</organism>
<dbReference type="EMBL" id="FWZT01000028">
    <property type="protein sequence ID" value="SMF73863.1"/>
    <property type="molecule type" value="Genomic_DNA"/>
</dbReference>
<dbReference type="STRING" id="1513793.SAMN06296036_1288"/>
<sequence>MIDSIRLRILFLMSLIHSVSSYGTEKAACPEGQSWNDTWKACLLTIPSCAEQEYLDQASMTCKAIRSYVDKESCQRQGLRFDQKSRNCQPLNFVDRCESSEHSYDFLRTMSIIVNSLQAKSCREAFEEIERTKSLKLNDPHFVVGSLEPLRYLPNLEYLDLSYQRLDHIDDLSELKRLKTVVITGNDIQDLSPIKGIRGLQLIDHSDEDHSAPADNSLVY</sequence>
<name>A0A1Y6CTR6_9BACT</name>
<dbReference type="InterPro" id="IPR032675">
    <property type="entry name" value="LRR_dom_sf"/>
</dbReference>
<gene>
    <name evidence="1" type="ORF">SAMN06296036_1288</name>
</gene>
<dbReference type="PROSITE" id="PS51450">
    <property type="entry name" value="LRR"/>
    <property type="match status" value="1"/>
</dbReference>
<reference evidence="2" key="1">
    <citation type="submission" date="2017-04" db="EMBL/GenBank/DDBJ databases">
        <authorList>
            <person name="Varghese N."/>
            <person name="Submissions S."/>
        </authorList>
    </citation>
    <scope>NUCLEOTIDE SEQUENCE [LARGE SCALE GENOMIC DNA]</scope>
    <source>
        <strain evidence="2">RKEM611</strain>
    </source>
</reference>
<accession>A0A1Y6CTR6</accession>
<protein>
    <recommendedName>
        <fullName evidence="3">Leucine Rich repeat-containing protein</fullName>
    </recommendedName>
</protein>
<dbReference type="Gene3D" id="3.80.10.10">
    <property type="entry name" value="Ribonuclease Inhibitor"/>
    <property type="match status" value="1"/>
</dbReference>
<evidence type="ECO:0000313" key="1">
    <source>
        <dbReference type="EMBL" id="SMF73863.1"/>
    </source>
</evidence>